<evidence type="ECO:0000256" key="1">
    <source>
        <dbReference type="SAM" id="MobiDB-lite"/>
    </source>
</evidence>
<evidence type="ECO:0000313" key="2">
    <source>
        <dbReference type="EMBL" id="KAG7405800.1"/>
    </source>
</evidence>
<dbReference type="EMBL" id="JAELUR010000032">
    <property type="protein sequence ID" value="KAG7405800.1"/>
    <property type="molecule type" value="Genomic_DNA"/>
</dbReference>
<accession>A0A8J5TNQ3</accession>
<gene>
    <name evidence="2" type="ORF">Forpi1262_v018334</name>
</gene>
<dbReference type="PANTHER" id="PTHR46481">
    <property type="entry name" value="ZINC FINGER BED DOMAIN-CONTAINING PROTEIN 4"/>
    <property type="match status" value="1"/>
</dbReference>
<comment type="caution">
    <text evidence="2">The sequence shown here is derived from an EMBL/GenBank/DDBJ whole genome shotgun (WGS) entry which is preliminary data.</text>
</comment>
<dbReference type="Proteomes" id="UP000693942">
    <property type="component" value="Unassembled WGS sequence"/>
</dbReference>
<feature type="region of interest" description="Disordered" evidence="1">
    <location>
        <begin position="22"/>
        <end position="69"/>
    </location>
</feature>
<feature type="compositionally biased region" description="Polar residues" evidence="1">
    <location>
        <begin position="31"/>
        <end position="42"/>
    </location>
</feature>
<dbReference type="AlphaFoldDB" id="A0A8J5TNQ3"/>
<evidence type="ECO:0000313" key="3">
    <source>
        <dbReference type="Proteomes" id="UP000693942"/>
    </source>
</evidence>
<protein>
    <recommendedName>
        <fullName evidence="4">BED-type domain-containing protein</fullName>
    </recommendedName>
</protein>
<organism evidence="2 3">
    <name type="scientific">Fusarium oxysporum f. sp. raphani</name>
    <dbReference type="NCBI Taxonomy" id="96318"/>
    <lineage>
        <taxon>Eukaryota</taxon>
        <taxon>Fungi</taxon>
        <taxon>Dikarya</taxon>
        <taxon>Ascomycota</taxon>
        <taxon>Pezizomycotina</taxon>
        <taxon>Sordariomycetes</taxon>
        <taxon>Hypocreomycetidae</taxon>
        <taxon>Hypocreales</taxon>
        <taxon>Nectriaceae</taxon>
        <taxon>Fusarium</taxon>
        <taxon>Fusarium oxysporum species complex</taxon>
    </lineage>
</organism>
<sequence length="620" mass="71305">MNSFLSRTPSDRESSIAATIETAAEIPDRQSLPSVESSTSTTPKRKRITTADATWQHTRKPQGSEPERAGPKKDLVFYCKYCSNPPYSTYVSTTFRNHLLKIHSVEAAGSEPNSTKKVRTSLIKEAFNKAGEIEVAKLQEKEERVLRNVLNPKAAMEALVQLVTVRNLPYNCNTWPELHALLMAANYTAEELINTSHGHVQSSARTHMRPTKIFSEKSCNPRLPSFTSPLTRPGSHSGAEQWKLLQPVIEEYGISRQLGYITGDNHGSNDVLCRLLSHFLDERGVAWNARHRRIRCHGHVVNLCVQAFLFMDSKEAVLEACRQIEEMDQASFSIDMMQGWKKRKERGWSQLGPLGKLHNTAIHIRANDYRYNLFRRRAGKVLGLDNDTRWNSWFLLLDAALDKEEHIKWYQDKYYDALVDDYLAPQDWQTLRETRDFLQPFWKITLLTEGYRSTLDRTLFTMDVLHKHYQQAFNKYKMNQQLLGPVLTSWHVFDKYYQLSDESPAYAAALILHPPRGKAHIQKNWPKAWHKKIFTGVKKLWEDEYKNLPTVYTTPSIVPALELDEYDLLAQELNVIGTEPDVDEYETYTSQPPIPIDCSPLSGGSAMSRRSAFPDCQRWQ</sequence>
<proteinExistence type="predicted"/>
<dbReference type="PANTHER" id="PTHR46481:SF7">
    <property type="entry name" value="ZINC FINGER BED DOMAIN-CONTAINING PROTEIN RICESLEEPER 2-LIKE"/>
    <property type="match status" value="1"/>
</dbReference>
<reference evidence="2" key="1">
    <citation type="submission" date="2021-04" db="EMBL/GenBank/DDBJ databases">
        <title>First draft genome resource for Brassicaceae pathogens Fusarium oxysporum f. sp. raphani and Fusarium oxysporum f. sp. rapae.</title>
        <authorList>
            <person name="Asai S."/>
        </authorList>
    </citation>
    <scope>NUCLEOTIDE SEQUENCE</scope>
    <source>
        <strain evidence="2">Tf1262</strain>
    </source>
</reference>
<name>A0A8J5TNQ3_FUSOX</name>
<evidence type="ECO:0008006" key="4">
    <source>
        <dbReference type="Google" id="ProtNLM"/>
    </source>
</evidence>
<dbReference type="InterPro" id="IPR052035">
    <property type="entry name" value="ZnF_BED_domain_contain"/>
</dbReference>